<dbReference type="Proteomes" id="UP001472677">
    <property type="component" value="Unassembled WGS sequence"/>
</dbReference>
<reference evidence="1 2" key="1">
    <citation type="journal article" date="2024" name="G3 (Bethesda)">
        <title>Genome assembly of Hibiscus sabdariffa L. provides insights into metabolisms of medicinal natural products.</title>
        <authorList>
            <person name="Kim T."/>
        </authorList>
    </citation>
    <scope>NUCLEOTIDE SEQUENCE [LARGE SCALE GENOMIC DNA]</scope>
    <source>
        <strain evidence="1">TK-2024</strain>
        <tissue evidence="1">Old leaves</tissue>
    </source>
</reference>
<gene>
    <name evidence="1" type="ORF">V6N12_024664</name>
</gene>
<evidence type="ECO:0000313" key="1">
    <source>
        <dbReference type="EMBL" id="KAK8590288.1"/>
    </source>
</evidence>
<organism evidence="1 2">
    <name type="scientific">Hibiscus sabdariffa</name>
    <name type="common">roselle</name>
    <dbReference type="NCBI Taxonomy" id="183260"/>
    <lineage>
        <taxon>Eukaryota</taxon>
        <taxon>Viridiplantae</taxon>
        <taxon>Streptophyta</taxon>
        <taxon>Embryophyta</taxon>
        <taxon>Tracheophyta</taxon>
        <taxon>Spermatophyta</taxon>
        <taxon>Magnoliopsida</taxon>
        <taxon>eudicotyledons</taxon>
        <taxon>Gunneridae</taxon>
        <taxon>Pentapetalae</taxon>
        <taxon>rosids</taxon>
        <taxon>malvids</taxon>
        <taxon>Malvales</taxon>
        <taxon>Malvaceae</taxon>
        <taxon>Malvoideae</taxon>
        <taxon>Hibiscus</taxon>
    </lineage>
</organism>
<comment type="caution">
    <text evidence="1">The sequence shown here is derived from an EMBL/GenBank/DDBJ whole genome shotgun (WGS) entry which is preliminary data.</text>
</comment>
<name>A0ABR2G1R8_9ROSI</name>
<sequence length="98" mass="11189">MDQGLVTRVSEKLTQPITAMGSNVSSTVRCVCRCAREFFLRYVPSIQEPMRQRYPNGLTNLTPNSVRLMKKELAKCPQFELARLERGQLSLKGAGWHY</sequence>
<protein>
    <submittedName>
        <fullName evidence="1">Uncharacterized protein</fullName>
    </submittedName>
</protein>
<accession>A0ABR2G1R8</accession>
<keyword evidence="2" id="KW-1185">Reference proteome</keyword>
<evidence type="ECO:0000313" key="2">
    <source>
        <dbReference type="Proteomes" id="UP001472677"/>
    </source>
</evidence>
<dbReference type="EMBL" id="JBBPBM010000004">
    <property type="protein sequence ID" value="KAK8590288.1"/>
    <property type="molecule type" value="Genomic_DNA"/>
</dbReference>
<proteinExistence type="predicted"/>